<gene>
    <name evidence="1" type="ORF">SAMN02982919_00973</name>
</gene>
<evidence type="ECO:0000313" key="2">
    <source>
        <dbReference type="Proteomes" id="UP000199766"/>
    </source>
</evidence>
<accession>A0A1H9I0J4</accession>
<reference evidence="1 2" key="1">
    <citation type="submission" date="2016-10" db="EMBL/GenBank/DDBJ databases">
        <authorList>
            <person name="de Groot N.N."/>
        </authorList>
    </citation>
    <scope>NUCLEOTIDE SEQUENCE [LARGE SCALE GENOMIC DNA]</scope>
    <source>
        <strain evidence="1 2">ATCC 35958</strain>
    </source>
</reference>
<dbReference type="Proteomes" id="UP000199766">
    <property type="component" value="Unassembled WGS sequence"/>
</dbReference>
<proteinExistence type="predicted"/>
<organism evidence="1 2">
    <name type="scientific">Giesbergeria anulus</name>
    <dbReference type="NCBI Taxonomy" id="180197"/>
    <lineage>
        <taxon>Bacteria</taxon>
        <taxon>Pseudomonadati</taxon>
        <taxon>Pseudomonadota</taxon>
        <taxon>Betaproteobacteria</taxon>
        <taxon>Burkholderiales</taxon>
        <taxon>Comamonadaceae</taxon>
        <taxon>Giesbergeria</taxon>
    </lineage>
</organism>
<protein>
    <submittedName>
        <fullName evidence="1">Uncharacterized protein</fullName>
    </submittedName>
</protein>
<name>A0A1H9I0J4_9BURK</name>
<evidence type="ECO:0000313" key="1">
    <source>
        <dbReference type="EMBL" id="SEQ67972.1"/>
    </source>
</evidence>
<sequence>MRKQKKLGRRNCGACTTKKIGASQLEGLGSKFDKACRGLGTVYHAYNAYRGFEVLKSLIDYVINMLN</sequence>
<dbReference type="STRING" id="180197.SAMN02982919_00973"/>
<dbReference type="AlphaFoldDB" id="A0A1H9I0J4"/>
<keyword evidence="2" id="KW-1185">Reference proteome</keyword>
<dbReference type="EMBL" id="FOGD01000002">
    <property type="protein sequence ID" value="SEQ67972.1"/>
    <property type="molecule type" value="Genomic_DNA"/>
</dbReference>